<organism evidence="6 7">
    <name type="scientific">Cohaesibacter gelatinilyticus</name>
    <dbReference type="NCBI Taxonomy" id="372072"/>
    <lineage>
        <taxon>Bacteria</taxon>
        <taxon>Pseudomonadati</taxon>
        <taxon>Pseudomonadota</taxon>
        <taxon>Alphaproteobacteria</taxon>
        <taxon>Hyphomicrobiales</taxon>
        <taxon>Cohaesibacteraceae</taxon>
    </lineage>
</organism>
<dbReference type="GO" id="GO:0070179">
    <property type="term" value="P:D-serine biosynthetic process"/>
    <property type="evidence" value="ECO:0007669"/>
    <property type="project" value="TreeGrafter"/>
</dbReference>
<gene>
    <name evidence="6" type="ORF">SAMN06265368_1874</name>
</gene>
<keyword evidence="7" id="KW-1185">Reference proteome</keyword>
<dbReference type="Pfam" id="PF00291">
    <property type="entry name" value="PALP"/>
    <property type="match status" value="1"/>
</dbReference>
<dbReference type="FunFam" id="3.40.50.1100:FF:000005">
    <property type="entry name" value="Threonine dehydratase catabolic"/>
    <property type="match status" value="1"/>
</dbReference>
<dbReference type="GO" id="GO:0030170">
    <property type="term" value="F:pyridoxal phosphate binding"/>
    <property type="evidence" value="ECO:0007669"/>
    <property type="project" value="TreeGrafter"/>
</dbReference>
<sequence>MLSLLRPHPGPLHEFCLMPDLADILNAQQKLEGVASRTPLLSFPSLNEQLGGQVFFKAECLQRKGAFKFRGAYNALCNLSEAERAGGVVACSSGNHAQGVAEAARLFGVDAAIVMPQDAPSVKVEGTKAAGAEVIFYDRYSEDREAIARALCEERGACFIHPFNDPNIMAGQGTLALEISEDLISMDLVPDKVLVPVSGGGLAAGVSVAIHGSFPDCKIIACEPVGHDDLAASLEVGQPVETENTRDGDEPSLCDALLAPQPGNLTFEVLKDHVSSVATANNNDVLQAMAFAMKQMHLIVEPGGAIGLAALLSGAVQLDGGVAVVILSGGNADPELLQKVLRL</sequence>
<evidence type="ECO:0000256" key="1">
    <source>
        <dbReference type="ARBA" id="ARBA00001933"/>
    </source>
</evidence>
<dbReference type="PANTHER" id="PTHR43050">
    <property type="entry name" value="SERINE / THREONINE RACEMASE FAMILY MEMBER"/>
    <property type="match status" value="1"/>
</dbReference>
<keyword evidence="3" id="KW-0663">Pyridoxal phosphate</keyword>
<comment type="similarity">
    <text evidence="2">Belongs to the serine/threonine dehydratase family.</text>
</comment>
<evidence type="ECO:0000256" key="3">
    <source>
        <dbReference type="ARBA" id="ARBA00022898"/>
    </source>
</evidence>
<dbReference type="CDD" id="cd01562">
    <property type="entry name" value="Thr-dehyd"/>
    <property type="match status" value="1"/>
</dbReference>
<dbReference type="GO" id="GO:0005524">
    <property type="term" value="F:ATP binding"/>
    <property type="evidence" value="ECO:0007669"/>
    <property type="project" value="TreeGrafter"/>
</dbReference>
<dbReference type="Gene3D" id="3.40.50.1100">
    <property type="match status" value="2"/>
</dbReference>
<keyword evidence="4" id="KW-0456">Lyase</keyword>
<proteinExistence type="inferred from homology"/>
<dbReference type="EMBL" id="OBEL01000001">
    <property type="protein sequence ID" value="SNZ08928.1"/>
    <property type="molecule type" value="Genomic_DNA"/>
</dbReference>
<dbReference type="PANTHER" id="PTHR43050:SF1">
    <property type="entry name" value="SERINE RACEMASE"/>
    <property type="match status" value="1"/>
</dbReference>
<dbReference type="AlphaFoldDB" id="A0A285NI41"/>
<name>A0A285NI41_9HYPH</name>
<dbReference type="Proteomes" id="UP000219439">
    <property type="component" value="Unassembled WGS sequence"/>
</dbReference>
<dbReference type="SUPFAM" id="SSF53686">
    <property type="entry name" value="Tryptophan synthase beta subunit-like PLP-dependent enzymes"/>
    <property type="match status" value="1"/>
</dbReference>
<evidence type="ECO:0000313" key="7">
    <source>
        <dbReference type="Proteomes" id="UP000219439"/>
    </source>
</evidence>
<dbReference type="GO" id="GO:0018114">
    <property type="term" value="F:threonine racemase activity"/>
    <property type="evidence" value="ECO:0007669"/>
    <property type="project" value="TreeGrafter"/>
</dbReference>
<evidence type="ECO:0000259" key="5">
    <source>
        <dbReference type="Pfam" id="PF00291"/>
    </source>
</evidence>
<evidence type="ECO:0000313" key="6">
    <source>
        <dbReference type="EMBL" id="SNZ08928.1"/>
    </source>
</evidence>
<evidence type="ECO:0000256" key="4">
    <source>
        <dbReference type="ARBA" id="ARBA00023239"/>
    </source>
</evidence>
<dbReference type="InterPro" id="IPR001926">
    <property type="entry name" value="TrpB-like_PALP"/>
</dbReference>
<comment type="cofactor">
    <cofactor evidence="1">
        <name>pyridoxal 5'-phosphate</name>
        <dbReference type="ChEBI" id="CHEBI:597326"/>
    </cofactor>
</comment>
<dbReference type="GO" id="GO:0000287">
    <property type="term" value="F:magnesium ion binding"/>
    <property type="evidence" value="ECO:0007669"/>
    <property type="project" value="TreeGrafter"/>
</dbReference>
<accession>A0A285NI41</accession>
<dbReference type="InterPro" id="IPR036052">
    <property type="entry name" value="TrpB-like_PALP_sf"/>
</dbReference>
<dbReference type="GO" id="GO:0003941">
    <property type="term" value="F:L-serine ammonia-lyase activity"/>
    <property type="evidence" value="ECO:0007669"/>
    <property type="project" value="TreeGrafter"/>
</dbReference>
<reference evidence="6 7" key="1">
    <citation type="submission" date="2017-09" db="EMBL/GenBank/DDBJ databases">
        <authorList>
            <person name="Ehlers B."/>
            <person name="Leendertz F.H."/>
        </authorList>
    </citation>
    <scope>NUCLEOTIDE SEQUENCE [LARGE SCALE GENOMIC DNA]</scope>
    <source>
        <strain evidence="6 7">DSM 18289</strain>
    </source>
</reference>
<evidence type="ECO:0000256" key="2">
    <source>
        <dbReference type="ARBA" id="ARBA00010869"/>
    </source>
</evidence>
<protein>
    <submittedName>
        <fullName evidence="6">Threonine dehydratase</fullName>
    </submittedName>
</protein>
<feature type="domain" description="Tryptophan synthase beta chain-like PALP" evidence="5">
    <location>
        <begin position="36"/>
        <end position="329"/>
    </location>
</feature>
<dbReference type="GO" id="GO:0030378">
    <property type="term" value="F:serine racemase activity"/>
    <property type="evidence" value="ECO:0007669"/>
    <property type="project" value="TreeGrafter"/>
</dbReference>